<dbReference type="PROSITE" id="PS50888">
    <property type="entry name" value="BHLH"/>
    <property type="match status" value="1"/>
</dbReference>
<dbReference type="InterPro" id="IPR001067">
    <property type="entry name" value="Nuc_translocat"/>
</dbReference>
<evidence type="ECO:0000256" key="9">
    <source>
        <dbReference type="ARBA" id="ARBA00023278"/>
    </source>
</evidence>
<dbReference type="GO" id="GO:0000981">
    <property type="term" value="F:DNA-binding transcription factor activity, RNA polymerase II-specific"/>
    <property type="evidence" value="ECO:0007669"/>
    <property type="project" value="TreeGrafter"/>
</dbReference>
<proteinExistence type="evidence at transcript level"/>
<dbReference type="AlphaFoldDB" id="R9QCX3"/>
<dbReference type="SMART" id="SM00086">
    <property type="entry name" value="PAC"/>
    <property type="match status" value="1"/>
</dbReference>
<reference evidence="13" key="1">
    <citation type="submission" date="2011-07" db="EMBL/GenBank/DDBJ databases">
        <title>Transcriptome analysis of the cowpea bruchid: Oxygen deprivation alters gene expression of metabolic enzymes and heat shock proteins.</title>
        <authorList>
            <person name="Ahn J.-E."/>
            <person name="Zhou X."/>
            <person name="Dowd S.E."/>
            <person name="Davidson L."/>
            <person name="Chapkin R.S."/>
            <person name="Zhu-Salzman K."/>
        </authorList>
    </citation>
    <scope>NUCLEOTIDE SEQUENCE</scope>
    <source>
        <tissue evidence="13">Whole body</tissue>
    </source>
</reference>
<feature type="compositionally biased region" description="Polar residues" evidence="10">
    <location>
        <begin position="649"/>
        <end position="664"/>
    </location>
</feature>
<sequence length="833" mass="93524">MDSKPKAPKEKRRNNEKRKEKSRDAARCRRSKETEIFTDLAKALPLTNEQISQLDKASVMRLAIAYLKVREMVDLVPALGKSEKCESQDESILLKSLEGFIIVLSNDGDFMYLSENVSTYLGISQIDLMGQNVFEFSHPCDHDEIRDVISGKSQEEFNIPRSIFIRLKCTLTNKGRSVNLKSATYKVIHCTGHMLKSPNIKKEADETTTKVQSCFLAVGQPIPHPSNIEAPLPKQTFLTKHSLDMKFIHADDEFMKNILGYEQNDLIGKSVYEYHHAMDSDAILAAYKCLFAKGQCETNRYRFLAKRGGYIWVVTQATLIHDKIHKPHSVVSVNYVISGLECKNEIYSAFQIESVIPETSAKGDTDNNKENQDNSNRKESVKEEASVVQVKEKEKEEQQPPPEKRRPVVSTSRLFGADRGSGPKPRIATKEIFGPRTEEMSKGYLMFSDDTPGLTMLKDEPDDLTHLAPVAGDVCVPLDDHPFLADMLDDILLKDNLAPLLADEPTDPFIAYRDQEPSPQLLSPNMSKTSDSLPSLGSPSDSLLDEDQMSTFMNLQMDDETGDMTLRAPYIPMDIADDLPLLMSNDLMWSSNEKKQLPDNNSSLAQLLSSSMNKHGLKANDHGGGGGGLVVPEEDLDRMFGDKTDKSKSWTTQNNLKNTSLNNQRIERSPNIKRSSPSTYDTQSKRPKNEPKEKMSSELLQQLMSNNHHRGRPKGKSNWLLDSGGQKAACISQPSDSVLMNLLDPPFSSAMPKPRVTPGDMLMRQKKKRKLELERDKRNVMRKNSLSLLEPEANCLASLMDLTQHDYEVNAPVNDYLLQGEELLTALDINTAI</sequence>
<evidence type="ECO:0000256" key="6">
    <source>
        <dbReference type="ARBA" id="ARBA00023159"/>
    </source>
</evidence>
<dbReference type="NCBIfam" id="TIGR00229">
    <property type="entry name" value="sensory_box"/>
    <property type="match status" value="1"/>
</dbReference>
<evidence type="ECO:0000256" key="7">
    <source>
        <dbReference type="ARBA" id="ARBA00023163"/>
    </source>
</evidence>
<dbReference type="Pfam" id="PF08447">
    <property type="entry name" value="PAS_3"/>
    <property type="match status" value="1"/>
</dbReference>
<evidence type="ECO:0000256" key="5">
    <source>
        <dbReference type="ARBA" id="ARBA00023125"/>
    </source>
</evidence>
<dbReference type="PANTHER" id="PTHR23043">
    <property type="entry name" value="HYPOXIA-INDUCIBLE FACTOR 1 ALPHA"/>
    <property type="match status" value="1"/>
</dbReference>
<feature type="region of interest" description="Disordered" evidence="10">
    <location>
        <begin position="360"/>
        <end position="428"/>
    </location>
</feature>
<dbReference type="EMBL" id="JN228344">
    <property type="protein sequence ID" value="AFL70631.1"/>
    <property type="molecule type" value="mRNA"/>
</dbReference>
<dbReference type="GO" id="GO:0046983">
    <property type="term" value="F:protein dimerization activity"/>
    <property type="evidence" value="ECO:0007669"/>
    <property type="project" value="InterPro"/>
</dbReference>
<name>R9QCX3_CALMS</name>
<dbReference type="Pfam" id="PF00989">
    <property type="entry name" value="PAS"/>
    <property type="match status" value="1"/>
</dbReference>
<feature type="region of interest" description="Disordered" evidence="10">
    <location>
        <begin position="1"/>
        <end position="29"/>
    </location>
</feature>
<dbReference type="PROSITE" id="PS50112">
    <property type="entry name" value="PAS"/>
    <property type="match status" value="2"/>
</dbReference>
<dbReference type="SMART" id="SM00353">
    <property type="entry name" value="HLH"/>
    <property type="match status" value="1"/>
</dbReference>
<dbReference type="Pfam" id="PF08778">
    <property type="entry name" value="HIF-1a_CTAD"/>
    <property type="match status" value="1"/>
</dbReference>
<dbReference type="InterPro" id="IPR013767">
    <property type="entry name" value="PAS_fold"/>
</dbReference>
<feature type="compositionally biased region" description="Basic and acidic residues" evidence="10">
    <location>
        <begin position="683"/>
        <end position="695"/>
    </location>
</feature>
<dbReference type="InterPro" id="IPR036638">
    <property type="entry name" value="HLH_DNA-bd_sf"/>
</dbReference>
<dbReference type="Gene3D" id="3.30.450.20">
    <property type="entry name" value="PAS domain"/>
    <property type="match status" value="3"/>
</dbReference>
<dbReference type="InterPro" id="IPR000014">
    <property type="entry name" value="PAS"/>
</dbReference>
<feature type="domain" description="BHLH" evidence="12">
    <location>
        <begin position="17"/>
        <end position="70"/>
    </location>
</feature>
<protein>
    <submittedName>
        <fullName evidence="13">Putative hypoxia-inducible factor 1 alpha</fullName>
    </submittedName>
</protein>
<dbReference type="InterPro" id="IPR011598">
    <property type="entry name" value="bHLH_dom"/>
</dbReference>
<evidence type="ECO:0000256" key="8">
    <source>
        <dbReference type="ARBA" id="ARBA00023242"/>
    </source>
</evidence>
<keyword evidence="3" id="KW-0832">Ubl conjugation</keyword>
<evidence type="ECO:0000256" key="3">
    <source>
        <dbReference type="ARBA" id="ARBA00022843"/>
    </source>
</evidence>
<dbReference type="GO" id="GO:0005667">
    <property type="term" value="C:transcription regulator complex"/>
    <property type="evidence" value="ECO:0007669"/>
    <property type="project" value="InterPro"/>
</dbReference>
<keyword evidence="8" id="KW-0539">Nucleus</keyword>
<dbReference type="GO" id="GO:0071456">
    <property type="term" value="P:cellular response to hypoxia"/>
    <property type="evidence" value="ECO:0007669"/>
    <property type="project" value="TreeGrafter"/>
</dbReference>
<evidence type="ECO:0000256" key="10">
    <source>
        <dbReference type="SAM" id="MobiDB-lite"/>
    </source>
</evidence>
<feature type="domain" description="PAS" evidence="11">
    <location>
        <begin position="86"/>
        <end position="156"/>
    </location>
</feature>
<feature type="region of interest" description="Disordered" evidence="10">
    <location>
        <begin position="511"/>
        <end position="545"/>
    </location>
</feature>
<dbReference type="GO" id="GO:0005634">
    <property type="term" value="C:nucleus"/>
    <property type="evidence" value="ECO:0007669"/>
    <property type="project" value="UniProtKB-SubCell"/>
</dbReference>
<keyword evidence="7" id="KW-0804">Transcription</keyword>
<feature type="compositionally biased region" description="Basic and acidic residues" evidence="10">
    <location>
        <begin position="17"/>
        <end position="29"/>
    </location>
</feature>
<keyword evidence="6" id="KW-0010">Activator</keyword>
<dbReference type="CDD" id="cd00130">
    <property type="entry name" value="PAS"/>
    <property type="match status" value="2"/>
</dbReference>
<feature type="region of interest" description="Disordered" evidence="10">
    <location>
        <begin position="640"/>
        <end position="695"/>
    </location>
</feature>
<keyword evidence="2" id="KW-0677">Repeat</keyword>
<dbReference type="GO" id="GO:0000977">
    <property type="term" value="F:RNA polymerase II transcription regulatory region sequence-specific DNA binding"/>
    <property type="evidence" value="ECO:0007669"/>
    <property type="project" value="TreeGrafter"/>
</dbReference>
<keyword evidence="4" id="KW-0805">Transcription regulation</keyword>
<evidence type="ECO:0000259" key="11">
    <source>
        <dbReference type="PROSITE" id="PS50112"/>
    </source>
</evidence>
<dbReference type="InterPro" id="IPR014887">
    <property type="entry name" value="HIF-1_CTAD"/>
</dbReference>
<organism evidence="13">
    <name type="scientific">Callosobruchus maculatus</name>
    <name type="common">Southern cowpea weevil</name>
    <name type="synonym">Pulse bruchid</name>
    <dbReference type="NCBI Taxonomy" id="64391"/>
    <lineage>
        <taxon>Eukaryota</taxon>
        <taxon>Metazoa</taxon>
        <taxon>Ecdysozoa</taxon>
        <taxon>Arthropoda</taxon>
        <taxon>Hexapoda</taxon>
        <taxon>Insecta</taxon>
        <taxon>Pterygota</taxon>
        <taxon>Neoptera</taxon>
        <taxon>Endopterygota</taxon>
        <taxon>Coleoptera</taxon>
        <taxon>Polyphaga</taxon>
        <taxon>Cucujiformia</taxon>
        <taxon>Chrysomeloidea</taxon>
        <taxon>Chrysomelidae</taxon>
        <taxon>Bruchinae</taxon>
        <taxon>Bruchini</taxon>
        <taxon>Callosobruchus</taxon>
    </lineage>
</organism>
<feature type="compositionally biased region" description="Basic and acidic residues" evidence="10">
    <location>
        <begin position="361"/>
        <end position="406"/>
    </location>
</feature>
<dbReference type="Gene3D" id="4.10.280.10">
    <property type="entry name" value="Helix-loop-helix DNA-binding domain"/>
    <property type="match status" value="1"/>
</dbReference>
<dbReference type="GO" id="GO:0005737">
    <property type="term" value="C:cytoplasm"/>
    <property type="evidence" value="ECO:0007669"/>
    <property type="project" value="InterPro"/>
</dbReference>
<dbReference type="FunFam" id="3.30.450.20:FF:000015">
    <property type="entry name" value="Hypoxia-inducible factor 1-alpha isoform 1"/>
    <property type="match status" value="1"/>
</dbReference>
<dbReference type="InterPro" id="IPR013655">
    <property type="entry name" value="PAS_fold_3"/>
</dbReference>
<dbReference type="InterPro" id="IPR035965">
    <property type="entry name" value="PAS-like_dom_sf"/>
</dbReference>
<dbReference type="Pfam" id="PF23171">
    <property type="entry name" value="bHLH_HIF1A"/>
    <property type="match status" value="1"/>
</dbReference>
<dbReference type="PRINTS" id="PR00785">
    <property type="entry name" value="NCTRNSLOCATR"/>
</dbReference>
<evidence type="ECO:0000313" key="13">
    <source>
        <dbReference type="EMBL" id="AFL70631.1"/>
    </source>
</evidence>
<dbReference type="InterPro" id="IPR001610">
    <property type="entry name" value="PAC"/>
</dbReference>
<feature type="compositionally biased region" description="Polar residues" evidence="10">
    <location>
        <begin position="517"/>
        <end position="529"/>
    </location>
</feature>
<dbReference type="FunFam" id="4.10.280.10:FF:000076">
    <property type="entry name" value="hypoxia-inducible factor 3-alpha isoform X1"/>
    <property type="match status" value="1"/>
</dbReference>
<dbReference type="GO" id="GO:0045944">
    <property type="term" value="P:positive regulation of transcription by RNA polymerase II"/>
    <property type="evidence" value="ECO:0007669"/>
    <property type="project" value="UniProtKB-ARBA"/>
</dbReference>
<feature type="domain" description="PAS" evidence="11">
    <location>
        <begin position="252"/>
        <end position="294"/>
    </location>
</feature>
<evidence type="ECO:0000259" key="12">
    <source>
        <dbReference type="PROSITE" id="PS50888"/>
    </source>
</evidence>
<keyword evidence="9" id="KW-0379">Hydroxylation</keyword>
<feature type="compositionally biased region" description="Polar residues" evidence="10">
    <location>
        <begin position="672"/>
        <end position="682"/>
    </location>
</feature>
<evidence type="ECO:0000256" key="1">
    <source>
        <dbReference type="ARBA" id="ARBA00004123"/>
    </source>
</evidence>
<keyword evidence="5" id="KW-0238">DNA-binding</keyword>
<dbReference type="SUPFAM" id="SSF47459">
    <property type="entry name" value="HLH, helix-loop-helix DNA-binding domain"/>
    <property type="match status" value="1"/>
</dbReference>
<dbReference type="CDD" id="cd11433">
    <property type="entry name" value="bHLH-PAS_HIF"/>
    <property type="match status" value="1"/>
</dbReference>
<gene>
    <name evidence="13" type="primary">HIF1a</name>
</gene>
<dbReference type="SUPFAM" id="SSF55785">
    <property type="entry name" value="PYP-like sensor domain (PAS domain)"/>
    <property type="match status" value="2"/>
</dbReference>
<dbReference type="PANTHER" id="PTHR23043:SF17">
    <property type="entry name" value="PROTEIN SIMILAR"/>
    <property type="match status" value="1"/>
</dbReference>
<accession>R9QCX3</accession>
<evidence type="ECO:0000256" key="4">
    <source>
        <dbReference type="ARBA" id="ARBA00023015"/>
    </source>
</evidence>
<evidence type="ECO:0000256" key="2">
    <source>
        <dbReference type="ARBA" id="ARBA00022737"/>
    </source>
</evidence>
<feature type="compositionally biased region" description="Low complexity" evidence="10">
    <location>
        <begin position="530"/>
        <end position="542"/>
    </location>
</feature>
<comment type="subcellular location">
    <subcellularLocation>
        <location evidence="1">Nucleus</location>
    </subcellularLocation>
</comment>
<dbReference type="SMART" id="SM00091">
    <property type="entry name" value="PAS"/>
    <property type="match status" value="2"/>
</dbReference>